<dbReference type="InterPro" id="IPR005537">
    <property type="entry name" value="RAMP_III_fam"/>
</dbReference>
<gene>
    <name evidence="3" type="ORF">D9Q81_07315</name>
</gene>
<dbReference type="PANTHER" id="PTHR35579">
    <property type="entry name" value="CRISPR SYSTEM CMS ENDORIBONUCLEASE CSM3"/>
    <property type="match status" value="1"/>
</dbReference>
<evidence type="ECO:0000313" key="4">
    <source>
        <dbReference type="Proteomes" id="UP000278149"/>
    </source>
</evidence>
<reference evidence="3 4" key="1">
    <citation type="submission" date="2018-10" db="EMBL/GenBank/DDBJ databases">
        <title>Co-occurring genomic capacity for anaerobic methane metabolism and dissimilatory sulfite reduction discovered in the Korarchaeota.</title>
        <authorList>
            <person name="Mckay L.J."/>
            <person name="Dlakic M."/>
            <person name="Fields M.W."/>
            <person name="Delmont T.O."/>
            <person name="Eren A.M."/>
            <person name="Jay Z.J."/>
            <person name="Klingelsmith K.B."/>
            <person name="Rusch D.B."/>
            <person name="Inskeep W.P."/>
        </authorList>
    </citation>
    <scope>NUCLEOTIDE SEQUENCE [LARGE SCALE GENOMIC DNA]</scope>
    <source>
        <strain evidence="3 4">WS</strain>
    </source>
</reference>
<evidence type="ECO:0000313" key="3">
    <source>
        <dbReference type="EMBL" id="RSN67854.1"/>
    </source>
</evidence>
<feature type="domain" description="CRISPR type III-associated protein" evidence="2">
    <location>
        <begin position="25"/>
        <end position="230"/>
    </location>
</feature>
<protein>
    <submittedName>
        <fullName evidence="3">CRISPR-associated RAMP protein</fullName>
    </submittedName>
</protein>
<organism evidence="3 4">
    <name type="scientific">Candidatus Korarchaeum cryptofilum</name>
    <dbReference type="NCBI Taxonomy" id="498846"/>
    <lineage>
        <taxon>Archaea</taxon>
        <taxon>Thermoproteota</taxon>
        <taxon>Candidatus Korarchaeia</taxon>
        <taxon>Candidatus Korarchaeales</taxon>
        <taxon>Candidatus Korarchaeaceae</taxon>
        <taxon>Candidatus Korarchaeum</taxon>
    </lineage>
</organism>
<accession>A0A429G222</accession>
<proteinExistence type="predicted"/>
<dbReference type="NCBIfam" id="TIGR02581">
    <property type="entry name" value="cas_cyan_RAMP"/>
    <property type="match status" value="1"/>
</dbReference>
<dbReference type="PANTHER" id="PTHR35579:SF6">
    <property type="entry name" value="DUF324 DOMAIN-CONTAINING PROTEIN"/>
    <property type="match status" value="1"/>
</dbReference>
<evidence type="ECO:0000259" key="2">
    <source>
        <dbReference type="Pfam" id="PF03787"/>
    </source>
</evidence>
<dbReference type="AlphaFoldDB" id="A0A429G222"/>
<keyword evidence="1" id="KW-0051">Antiviral defense</keyword>
<evidence type="ECO:0000256" key="1">
    <source>
        <dbReference type="ARBA" id="ARBA00023118"/>
    </source>
</evidence>
<sequence>MMQHNPHWWLASNLSIRSFILEGCVELLEPLRVGAGRASVSVSLSDLPVLMIKYGERNIPLIPGSTWKGVFRSRVESYLATAGKKVCGGPGDTCMDRDNLSREVEFLLRRPSEENRNKLISKLSGMCMACQIFGSQGYSSKVLFSDSYPLESFSIGRKPGIAIDRRSGSVKSGALYNVDFVEPGSAFSFRLIARNLPNYALGLIAKVIEDINSGFIKVGGFKTRGFGRVSLKLNYKTDWKVEGNVLKGFTDKEKKWYDPEDKEVSFDGTTDSLIRALASLADEWLGGGI</sequence>
<dbReference type="InterPro" id="IPR052216">
    <property type="entry name" value="CRISPR_Csm3_endoribonuclease"/>
</dbReference>
<dbReference type="Pfam" id="PF03787">
    <property type="entry name" value="RAMPs"/>
    <property type="match status" value="1"/>
</dbReference>
<dbReference type="InterPro" id="IPR013411">
    <property type="entry name" value="CRISPR-assoc_RAMP_Csx7"/>
</dbReference>
<dbReference type="EMBL" id="RCOR01000040">
    <property type="protein sequence ID" value="RSN67854.1"/>
    <property type="molecule type" value="Genomic_DNA"/>
</dbReference>
<dbReference type="Proteomes" id="UP000278149">
    <property type="component" value="Unassembled WGS sequence"/>
</dbReference>
<comment type="caution">
    <text evidence="3">The sequence shown here is derived from an EMBL/GenBank/DDBJ whole genome shotgun (WGS) entry which is preliminary data.</text>
</comment>
<dbReference type="GO" id="GO:0051607">
    <property type="term" value="P:defense response to virus"/>
    <property type="evidence" value="ECO:0007669"/>
    <property type="project" value="UniProtKB-KW"/>
</dbReference>
<name>A0A429G222_9CREN</name>